<keyword evidence="2 4" id="KW-0175">Coiled coil</keyword>
<evidence type="ECO:0000256" key="2">
    <source>
        <dbReference type="ARBA" id="ARBA00023054"/>
    </source>
</evidence>
<dbReference type="Pfam" id="PF04849">
    <property type="entry name" value="HAP1_N"/>
    <property type="match status" value="1"/>
</dbReference>
<dbReference type="GO" id="GO:0005739">
    <property type="term" value="C:mitochondrion"/>
    <property type="evidence" value="ECO:0007669"/>
    <property type="project" value="UniProtKB-SubCell"/>
</dbReference>
<dbReference type="InterPro" id="IPR051946">
    <property type="entry name" value="Intracell_Traff-Reg"/>
</dbReference>
<dbReference type="GO" id="GO:0048311">
    <property type="term" value="P:mitochondrion distribution"/>
    <property type="evidence" value="ECO:0007669"/>
    <property type="project" value="TreeGrafter"/>
</dbReference>
<protein>
    <submittedName>
        <fullName evidence="6">HAP1 N domain containing protein</fullName>
    </submittedName>
</protein>
<dbReference type="GO" id="GO:0006605">
    <property type="term" value="P:protein targeting"/>
    <property type="evidence" value="ECO:0007669"/>
    <property type="project" value="TreeGrafter"/>
</dbReference>
<feature type="domain" description="HAP1 N-terminal" evidence="5">
    <location>
        <begin position="5"/>
        <end position="155"/>
    </location>
</feature>
<evidence type="ECO:0000256" key="3">
    <source>
        <dbReference type="ARBA" id="ARBA00023128"/>
    </source>
</evidence>
<dbReference type="OrthoDB" id="10067624at2759"/>
<dbReference type="STRING" id="36087.A0A077ZB98"/>
<comment type="subcellular location">
    <subcellularLocation>
        <location evidence="1">Mitochondrion</location>
    </subcellularLocation>
</comment>
<dbReference type="InterPro" id="IPR006933">
    <property type="entry name" value="HAP1_N"/>
</dbReference>
<organism evidence="6 7">
    <name type="scientific">Trichuris trichiura</name>
    <name type="common">Whipworm</name>
    <name type="synonym">Trichocephalus trichiurus</name>
    <dbReference type="NCBI Taxonomy" id="36087"/>
    <lineage>
        <taxon>Eukaryota</taxon>
        <taxon>Metazoa</taxon>
        <taxon>Ecdysozoa</taxon>
        <taxon>Nematoda</taxon>
        <taxon>Enoplea</taxon>
        <taxon>Dorylaimia</taxon>
        <taxon>Trichinellida</taxon>
        <taxon>Trichuridae</taxon>
        <taxon>Trichuris</taxon>
    </lineage>
</organism>
<keyword evidence="3" id="KW-0496">Mitochondrion</keyword>
<name>A0A077ZB98_TRITR</name>
<dbReference type="PANTHER" id="PTHR15751:SF12">
    <property type="entry name" value="TRAFFICKING KINESIN-BINDING PROTEIN MILT"/>
    <property type="match status" value="1"/>
</dbReference>
<evidence type="ECO:0000256" key="1">
    <source>
        <dbReference type="ARBA" id="ARBA00004173"/>
    </source>
</evidence>
<gene>
    <name evidence="6" type="ORF">TTRE_0000540101</name>
</gene>
<dbReference type="EMBL" id="HG806121">
    <property type="protein sequence ID" value="CDW57114.1"/>
    <property type="molecule type" value="Genomic_DNA"/>
</dbReference>
<reference evidence="6" key="2">
    <citation type="submission" date="2014-03" db="EMBL/GenBank/DDBJ databases">
        <title>The whipworm genome and dual-species transcriptomics of an intimate host-pathogen interaction.</title>
        <authorList>
            <person name="Foth B.J."/>
            <person name="Tsai I.J."/>
            <person name="Reid A.J."/>
            <person name="Bancroft A.J."/>
            <person name="Nichol S."/>
            <person name="Tracey A."/>
            <person name="Holroyd N."/>
            <person name="Cotton J.A."/>
            <person name="Stanley E.J."/>
            <person name="Zarowiecki M."/>
            <person name="Liu J.Z."/>
            <person name="Huckvale T."/>
            <person name="Cooper P.J."/>
            <person name="Grencis R.K."/>
            <person name="Berriman M."/>
        </authorList>
    </citation>
    <scope>NUCLEOTIDE SEQUENCE [LARGE SCALE GENOMIC DNA]</scope>
</reference>
<dbReference type="GO" id="GO:0017022">
    <property type="term" value="F:myosin binding"/>
    <property type="evidence" value="ECO:0007669"/>
    <property type="project" value="TreeGrafter"/>
</dbReference>
<dbReference type="Proteomes" id="UP000030665">
    <property type="component" value="Unassembled WGS sequence"/>
</dbReference>
<reference evidence="6" key="1">
    <citation type="submission" date="2014-01" db="EMBL/GenBank/DDBJ databases">
        <authorList>
            <person name="Aslett M."/>
        </authorList>
    </citation>
    <scope>NUCLEOTIDE SEQUENCE</scope>
</reference>
<evidence type="ECO:0000259" key="5">
    <source>
        <dbReference type="SMART" id="SM01424"/>
    </source>
</evidence>
<dbReference type="PANTHER" id="PTHR15751">
    <property type="entry name" value="TRAFFICKING KINESIN-BINDING PROTEIN"/>
    <property type="match status" value="1"/>
</dbReference>
<keyword evidence="7" id="KW-1185">Reference proteome</keyword>
<sequence>MHVSATRVLLLIFILKREKDLELAAKIGKSLLERNHELQQTNELLEERLNSANDQVTQLKHDLQQKVNLLQMVTDEEYDRSFAQWQEHSSHIDSLYGSLASELEASISPHSGRKQFAVGTGSADNLHVLSSTAAAISQTVLESKDSSILPVPRDRQSLTSLPVVNWVC</sequence>
<dbReference type="SMART" id="SM01424">
    <property type="entry name" value="HAP1_N"/>
    <property type="match status" value="1"/>
</dbReference>
<dbReference type="GO" id="GO:0047496">
    <property type="term" value="P:vesicle transport along microtubule"/>
    <property type="evidence" value="ECO:0007669"/>
    <property type="project" value="TreeGrafter"/>
</dbReference>
<accession>A0A077ZB98</accession>
<evidence type="ECO:0000313" key="6">
    <source>
        <dbReference type="EMBL" id="CDW57114.1"/>
    </source>
</evidence>
<evidence type="ECO:0000256" key="4">
    <source>
        <dbReference type="SAM" id="Coils"/>
    </source>
</evidence>
<feature type="coiled-coil region" evidence="4">
    <location>
        <begin position="28"/>
        <end position="69"/>
    </location>
</feature>
<dbReference type="AlphaFoldDB" id="A0A077ZB98"/>
<dbReference type="GO" id="GO:0031410">
    <property type="term" value="C:cytoplasmic vesicle"/>
    <property type="evidence" value="ECO:0007669"/>
    <property type="project" value="TreeGrafter"/>
</dbReference>
<evidence type="ECO:0000313" key="7">
    <source>
        <dbReference type="Proteomes" id="UP000030665"/>
    </source>
</evidence>
<proteinExistence type="predicted"/>